<gene>
    <name evidence="2" type="ORF">PHYBLDRAFT_162236</name>
</gene>
<dbReference type="VEuPathDB" id="FungiDB:PHYBLDRAFT_162236"/>
<dbReference type="STRING" id="763407.A0A167Q6J3"/>
<protein>
    <recommendedName>
        <fullName evidence="1">C2 NT-type domain-containing protein</fullName>
    </recommendedName>
</protein>
<sequence>MPLAHFFISKNRKVNFEISILIRDLKNVPLVSGLYHIRWRMKHASHTNGSTQRAPIKDHSIYWNHPISTMVQLVIDKHHVLSPCEFKLEIYQEIGSGKDAEMIGSLTVNLAEYATTGLTTRRYLLEQCKFNSTLKLSIQMTQKSDVDTEFVAPPLRKQQIFTDIPTMINKDEKQRSMVFYENKIARPSRPPPPTLKKSHSAMSLPRFCRQTEFQNDTEEQSPTDLVEQLFMGKQPDINAFS</sequence>
<proteinExistence type="predicted"/>
<dbReference type="OrthoDB" id="3365224at2759"/>
<evidence type="ECO:0000313" key="2">
    <source>
        <dbReference type="EMBL" id="OAD79158.1"/>
    </source>
</evidence>
<dbReference type="PROSITE" id="PS51840">
    <property type="entry name" value="C2_NT"/>
    <property type="match status" value="1"/>
</dbReference>
<dbReference type="PANTHER" id="PTHR21456:SF1">
    <property type="entry name" value="C2 NT-TYPE DOMAIN-CONTAINING PROTEIN"/>
    <property type="match status" value="1"/>
</dbReference>
<keyword evidence="3" id="KW-1185">Reference proteome</keyword>
<dbReference type="Pfam" id="PF10358">
    <property type="entry name" value="NT-C2"/>
    <property type="match status" value="1"/>
</dbReference>
<reference evidence="3" key="1">
    <citation type="submission" date="2015-06" db="EMBL/GenBank/DDBJ databases">
        <title>Expansion of signal transduction pathways in fungi by whole-genome duplication.</title>
        <authorList>
            <consortium name="DOE Joint Genome Institute"/>
            <person name="Corrochano L.M."/>
            <person name="Kuo A."/>
            <person name="Marcet-Houben M."/>
            <person name="Polaino S."/>
            <person name="Salamov A."/>
            <person name="Villalobos J.M."/>
            <person name="Alvarez M.I."/>
            <person name="Avalos J."/>
            <person name="Benito E.P."/>
            <person name="Benoit I."/>
            <person name="Burger G."/>
            <person name="Camino L.P."/>
            <person name="Canovas D."/>
            <person name="Cerda-Olmedo E."/>
            <person name="Cheng J.-F."/>
            <person name="Dominguez A."/>
            <person name="Elias M."/>
            <person name="Eslava A.P."/>
            <person name="Glaser F."/>
            <person name="Grimwood J."/>
            <person name="Gutierrez G."/>
            <person name="Heitman J."/>
            <person name="Henrissat B."/>
            <person name="Iturriaga E.A."/>
            <person name="Lang B.F."/>
            <person name="Lavin J.L."/>
            <person name="Lee S."/>
            <person name="Li W."/>
            <person name="Lindquist E."/>
            <person name="Lopez-Garcia S."/>
            <person name="Luque E.M."/>
            <person name="Marcos A.T."/>
            <person name="Martin J."/>
            <person name="McCluskey K."/>
            <person name="Medina H.R."/>
            <person name="Miralles-Duran A."/>
            <person name="Miyazaki A."/>
            <person name="Munoz-Torres E."/>
            <person name="Oguiza J.A."/>
            <person name="Ohm R."/>
            <person name="Olmedo M."/>
            <person name="Orejas M."/>
            <person name="Ortiz-Castellanos L."/>
            <person name="Pisabarro A.G."/>
            <person name="Rodriguez-Romero J."/>
            <person name="Ruiz-Herrera J."/>
            <person name="Ruiz-Vazquez R."/>
            <person name="Sanz C."/>
            <person name="Schackwitz W."/>
            <person name="Schmutz J."/>
            <person name="Shahriari M."/>
            <person name="Shelest E."/>
            <person name="Silva-Franco F."/>
            <person name="Soanes D."/>
            <person name="Syed K."/>
            <person name="Tagua V.G."/>
            <person name="Talbot N.J."/>
            <person name="Thon M."/>
            <person name="De vries R.P."/>
            <person name="Wiebenga A."/>
            <person name="Yadav J.S."/>
            <person name="Braun E.L."/>
            <person name="Baker S."/>
            <person name="Garre V."/>
            <person name="Horwitz B."/>
            <person name="Torres-Martinez S."/>
            <person name="Idnurm A."/>
            <person name="Herrera-Estrella A."/>
            <person name="Gabaldon T."/>
            <person name="Grigoriev I.V."/>
        </authorList>
    </citation>
    <scope>NUCLEOTIDE SEQUENCE [LARGE SCALE GENOMIC DNA]</scope>
    <source>
        <strain evidence="3">NRRL 1555(-)</strain>
    </source>
</reference>
<name>A0A167Q6J3_PHYB8</name>
<evidence type="ECO:0000313" key="3">
    <source>
        <dbReference type="Proteomes" id="UP000077315"/>
    </source>
</evidence>
<accession>A0A167Q6J3</accession>
<dbReference type="InterPro" id="IPR039931">
    <property type="entry name" value="EEIG1/2-like"/>
</dbReference>
<dbReference type="EMBL" id="KV440972">
    <property type="protein sequence ID" value="OAD79158.1"/>
    <property type="molecule type" value="Genomic_DNA"/>
</dbReference>
<dbReference type="PANTHER" id="PTHR21456">
    <property type="entry name" value="FAMILY WITH SEQUENCE SIMILARITY 102"/>
    <property type="match status" value="1"/>
</dbReference>
<dbReference type="InParanoid" id="A0A167Q6J3"/>
<dbReference type="GeneID" id="28995496"/>
<evidence type="ECO:0000259" key="1">
    <source>
        <dbReference type="PROSITE" id="PS51840"/>
    </source>
</evidence>
<dbReference type="InterPro" id="IPR019448">
    <property type="entry name" value="NT-C2"/>
</dbReference>
<dbReference type="Proteomes" id="UP000077315">
    <property type="component" value="Unassembled WGS sequence"/>
</dbReference>
<dbReference type="FunCoup" id="A0A167Q6J3">
    <property type="interactions" value="13"/>
</dbReference>
<dbReference type="RefSeq" id="XP_018297198.1">
    <property type="nucleotide sequence ID" value="XM_018434590.1"/>
</dbReference>
<feature type="domain" description="C2 NT-type" evidence="1">
    <location>
        <begin position="6"/>
        <end position="142"/>
    </location>
</feature>
<organism evidence="2 3">
    <name type="scientific">Phycomyces blakesleeanus (strain ATCC 8743b / DSM 1359 / FGSC 10004 / NBRC 33097 / NRRL 1555)</name>
    <dbReference type="NCBI Taxonomy" id="763407"/>
    <lineage>
        <taxon>Eukaryota</taxon>
        <taxon>Fungi</taxon>
        <taxon>Fungi incertae sedis</taxon>
        <taxon>Mucoromycota</taxon>
        <taxon>Mucoromycotina</taxon>
        <taxon>Mucoromycetes</taxon>
        <taxon>Mucorales</taxon>
        <taxon>Phycomycetaceae</taxon>
        <taxon>Phycomyces</taxon>
    </lineage>
</organism>
<dbReference type="AlphaFoldDB" id="A0A167Q6J3"/>